<evidence type="ECO:0000256" key="5">
    <source>
        <dbReference type="RuleBase" id="RU364112"/>
    </source>
</evidence>
<dbReference type="RefSeq" id="WP_106392043.1">
    <property type="nucleotide sequence ID" value="NZ_PVNK01000129.1"/>
</dbReference>
<dbReference type="GO" id="GO:0046872">
    <property type="term" value="F:metal ion binding"/>
    <property type="evidence" value="ECO:0007669"/>
    <property type="project" value="UniProtKB-KW"/>
</dbReference>
<organism evidence="7 8">
    <name type="scientific">Enhygromyxa salina</name>
    <dbReference type="NCBI Taxonomy" id="215803"/>
    <lineage>
        <taxon>Bacteria</taxon>
        <taxon>Pseudomonadati</taxon>
        <taxon>Myxococcota</taxon>
        <taxon>Polyangia</taxon>
        <taxon>Nannocystales</taxon>
        <taxon>Nannocystaceae</taxon>
        <taxon>Enhygromyxa</taxon>
    </lineage>
</organism>
<dbReference type="Pfam" id="PF03918">
    <property type="entry name" value="CcmH"/>
    <property type="match status" value="1"/>
</dbReference>
<dbReference type="InterPro" id="IPR005616">
    <property type="entry name" value="CcmH/CycL/Ccl2/NrfF_N"/>
</dbReference>
<comment type="function">
    <text evidence="5">Possible subunit of a heme lyase.</text>
</comment>
<keyword evidence="3 5" id="KW-0479">Metal-binding</keyword>
<comment type="caution">
    <text evidence="7">The sequence shown here is derived from an EMBL/GenBank/DDBJ whole genome shotgun (WGS) entry which is preliminary data.</text>
</comment>
<evidence type="ECO:0000256" key="1">
    <source>
        <dbReference type="ARBA" id="ARBA00010342"/>
    </source>
</evidence>
<keyword evidence="5" id="KW-0732">Signal</keyword>
<evidence type="ECO:0000256" key="4">
    <source>
        <dbReference type="ARBA" id="ARBA00023004"/>
    </source>
</evidence>
<gene>
    <name evidence="7" type="ORF">ENSA5_26520</name>
</gene>
<dbReference type="EMBL" id="PVNK01000129">
    <property type="protein sequence ID" value="PRQ02099.1"/>
    <property type="molecule type" value="Genomic_DNA"/>
</dbReference>
<evidence type="ECO:0000256" key="2">
    <source>
        <dbReference type="ARBA" id="ARBA00022617"/>
    </source>
</evidence>
<dbReference type="AlphaFoldDB" id="A0A2S9YAH4"/>
<comment type="similarity">
    <text evidence="1 5">Belongs to the CcmH/CycL/Ccl2/NrfF family.</text>
</comment>
<dbReference type="InterPro" id="IPR038297">
    <property type="entry name" value="CcmH/CycL/NrfF/Ccl2_sf"/>
</dbReference>
<keyword evidence="8" id="KW-1185">Reference proteome</keyword>
<evidence type="ECO:0000259" key="6">
    <source>
        <dbReference type="Pfam" id="PF03918"/>
    </source>
</evidence>
<dbReference type="CDD" id="cd16378">
    <property type="entry name" value="CcmH_N"/>
    <property type="match status" value="1"/>
</dbReference>
<keyword evidence="2 5" id="KW-0349">Heme</keyword>
<feature type="domain" description="CcmH/CycL/Ccl2/NrfF N-terminal" evidence="6">
    <location>
        <begin position="11"/>
        <end position="111"/>
    </location>
</feature>
<keyword evidence="5" id="KW-1133">Transmembrane helix</keyword>
<dbReference type="Gene3D" id="1.10.8.640">
    <property type="entry name" value="Cytochrome C biogenesis protein"/>
    <property type="match status" value="1"/>
</dbReference>
<dbReference type="Proteomes" id="UP000237968">
    <property type="component" value="Unassembled WGS sequence"/>
</dbReference>
<accession>A0A2S9YAH4</accession>
<sequence length="152" mass="15920">MSSPAQPTPADLQAEGLARDIAAEMPSPYCPGRSIASCPSQAARELEDDILGLAKQGKDREEIEGVLVDRFGEESMGKAHQTEILVAILLGAVLALAFIVHAARKWLRPAAEVTGAAGAAGAKTATATDALSEIDANELDRLEDELDEIDGI</sequence>
<feature type="transmembrane region" description="Helical" evidence="5">
    <location>
        <begin position="84"/>
        <end position="103"/>
    </location>
</feature>
<reference evidence="7 8" key="1">
    <citation type="submission" date="2018-03" db="EMBL/GenBank/DDBJ databases">
        <title>Draft Genome Sequences of the Obligatory Marine Myxobacteria Enhygromyxa salina SWB005.</title>
        <authorList>
            <person name="Poehlein A."/>
            <person name="Moghaddam J.A."/>
            <person name="Harms H."/>
            <person name="Alanjari M."/>
            <person name="Koenig G.M."/>
            <person name="Daniel R."/>
            <person name="Schaeberle T.F."/>
        </authorList>
    </citation>
    <scope>NUCLEOTIDE SEQUENCE [LARGE SCALE GENOMIC DNA]</scope>
    <source>
        <strain evidence="7 8">SWB005</strain>
    </source>
</reference>
<keyword evidence="5" id="KW-0472">Membrane</keyword>
<evidence type="ECO:0000313" key="7">
    <source>
        <dbReference type="EMBL" id="PRQ02099.1"/>
    </source>
</evidence>
<keyword evidence="4 5" id="KW-0408">Iron</keyword>
<evidence type="ECO:0000256" key="3">
    <source>
        <dbReference type="ARBA" id="ARBA00022723"/>
    </source>
</evidence>
<evidence type="ECO:0000313" key="8">
    <source>
        <dbReference type="Proteomes" id="UP000237968"/>
    </source>
</evidence>
<name>A0A2S9YAH4_9BACT</name>
<dbReference type="OrthoDB" id="5525555at2"/>
<proteinExistence type="inferred from homology"/>
<protein>
    <recommendedName>
        <fullName evidence="5">Cytochrome c-type biogenesis protein</fullName>
    </recommendedName>
</protein>
<keyword evidence="5" id="KW-0812">Transmembrane</keyword>